<dbReference type="Gene3D" id="3.20.20.80">
    <property type="entry name" value="Glycosidases"/>
    <property type="match status" value="2"/>
</dbReference>
<dbReference type="eggNOG" id="KOG2397">
    <property type="taxonomic scope" value="Eukaryota"/>
</dbReference>
<dbReference type="Pfam" id="PF13802">
    <property type="entry name" value="Gal_mutarotas_2"/>
    <property type="match status" value="1"/>
</dbReference>
<keyword evidence="6" id="KW-0378">Hydrolase</keyword>
<dbReference type="Pfam" id="PF01055">
    <property type="entry name" value="Glyco_hydro_31_2nd"/>
    <property type="match status" value="1"/>
</dbReference>
<keyword evidence="9" id="KW-0325">Glycoprotein</keyword>
<dbReference type="SUPFAM" id="SSF47459">
    <property type="entry name" value="HLH, helix-loop-helix DNA-binding domain"/>
    <property type="match status" value="1"/>
</dbReference>
<dbReference type="Gene3D" id="2.70.130.10">
    <property type="entry name" value="Mannose-6-phosphate receptor binding domain"/>
    <property type="match status" value="1"/>
</dbReference>
<evidence type="ECO:0000313" key="17">
    <source>
        <dbReference type="EMBL" id="GAA93397.1"/>
    </source>
</evidence>
<feature type="compositionally biased region" description="Low complexity" evidence="13">
    <location>
        <begin position="1512"/>
        <end position="1541"/>
    </location>
</feature>
<reference evidence="17 18" key="1">
    <citation type="journal article" date="2011" name="J. Gen. Appl. Microbiol.">
        <title>Draft genome sequencing of the enigmatic basidiomycete Mixia osmundae.</title>
        <authorList>
            <person name="Nishida H."/>
            <person name="Nagatsuka Y."/>
            <person name="Sugiyama J."/>
        </authorList>
    </citation>
    <scope>NUCLEOTIDE SEQUENCE [LARGE SCALE GENOMIC DNA]</scope>
    <source>
        <strain evidence="18">CBS 9802 / IAM 14324 / JCM 22182 / KY 12970</strain>
    </source>
</reference>
<evidence type="ECO:0000256" key="8">
    <source>
        <dbReference type="ARBA" id="ARBA00023157"/>
    </source>
</evidence>
<feature type="compositionally biased region" description="Polar residues" evidence="13">
    <location>
        <begin position="1752"/>
        <end position="1770"/>
    </location>
</feature>
<dbReference type="Pfam" id="PF12999">
    <property type="entry name" value="PRKCSH-like"/>
    <property type="match status" value="1"/>
</dbReference>
<dbReference type="PANTHER" id="PTHR22762:SF54">
    <property type="entry name" value="BCDNA.GH04962"/>
    <property type="match status" value="1"/>
</dbReference>
<dbReference type="CDD" id="cd00112">
    <property type="entry name" value="LDLa"/>
    <property type="match status" value="1"/>
</dbReference>
<feature type="compositionally biased region" description="Low complexity" evidence="13">
    <location>
        <begin position="1729"/>
        <end position="1749"/>
    </location>
</feature>
<dbReference type="PROSITE" id="PS00129">
    <property type="entry name" value="GLYCOSYL_HYDROL_F31_1"/>
    <property type="match status" value="1"/>
</dbReference>
<dbReference type="GO" id="GO:0046983">
    <property type="term" value="F:protein dimerization activity"/>
    <property type="evidence" value="ECO:0007669"/>
    <property type="project" value="InterPro"/>
</dbReference>
<comment type="pathway">
    <text evidence="2">Glycan metabolism; N-glycan metabolism.</text>
</comment>
<evidence type="ECO:0000259" key="16">
    <source>
        <dbReference type="PROSITE" id="PS51914"/>
    </source>
</evidence>
<dbReference type="STRING" id="764103.G7DS37"/>
<dbReference type="GO" id="GO:0006491">
    <property type="term" value="P:N-glycan processing"/>
    <property type="evidence" value="ECO:0007669"/>
    <property type="project" value="TreeGrafter"/>
</dbReference>
<dbReference type="PROSITE" id="PS50888">
    <property type="entry name" value="BHLH"/>
    <property type="match status" value="1"/>
</dbReference>
<dbReference type="InterPro" id="IPR033403">
    <property type="entry name" value="DUF5110"/>
</dbReference>
<reference evidence="17 18" key="2">
    <citation type="journal article" date="2012" name="Open Biol.">
        <title>Characteristics of nucleosomes and linker DNA regions on the genome of the basidiomycete Mixia osmundae revealed by mono- and dinucleosome mapping.</title>
        <authorList>
            <person name="Nishida H."/>
            <person name="Kondo S."/>
            <person name="Matsumoto T."/>
            <person name="Suzuki Y."/>
            <person name="Yoshikawa H."/>
            <person name="Taylor T.D."/>
            <person name="Sugiyama J."/>
        </authorList>
    </citation>
    <scope>NUCLEOTIDE SEQUENCE [LARGE SCALE GENOMIC DNA]</scope>
    <source>
        <strain evidence="18">CBS 9802 / IAM 14324 / JCM 22182 / KY 12970</strain>
    </source>
</reference>
<dbReference type="Gene3D" id="2.60.40.1760">
    <property type="entry name" value="glycosyl hydrolase (family 31)"/>
    <property type="match status" value="1"/>
</dbReference>
<evidence type="ECO:0000313" key="18">
    <source>
        <dbReference type="Proteomes" id="UP000009131"/>
    </source>
</evidence>
<evidence type="ECO:0000256" key="12">
    <source>
        <dbReference type="SAM" id="Coils"/>
    </source>
</evidence>
<feature type="region of interest" description="Disordered" evidence="13">
    <location>
        <begin position="2076"/>
        <end position="2122"/>
    </location>
</feature>
<gene>
    <name evidence="17" type="primary">Mo00038</name>
    <name evidence="17" type="ORF">E5Q_00038</name>
</gene>
<evidence type="ECO:0000259" key="15">
    <source>
        <dbReference type="PROSITE" id="PS50888"/>
    </source>
</evidence>
<dbReference type="SUPFAM" id="SSF51011">
    <property type="entry name" value="Glycosyl hydrolase domain"/>
    <property type="match status" value="1"/>
</dbReference>
<evidence type="ECO:0000256" key="11">
    <source>
        <dbReference type="ARBA" id="ARBA00042895"/>
    </source>
</evidence>
<dbReference type="InterPro" id="IPR028146">
    <property type="entry name" value="PRKCSH_N"/>
</dbReference>
<evidence type="ECO:0000256" key="9">
    <source>
        <dbReference type="ARBA" id="ARBA00023180"/>
    </source>
</evidence>
<evidence type="ECO:0000256" key="6">
    <source>
        <dbReference type="ARBA" id="ARBA00022801"/>
    </source>
</evidence>
<dbReference type="eggNOG" id="KOG1066">
    <property type="taxonomic scope" value="Eukaryota"/>
</dbReference>
<dbReference type="HOGENOM" id="CLU_000631_8_1_1"/>
<dbReference type="InterPro" id="IPR017853">
    <property type="entry name" value="GH"/>
</dbReference>
<dbReference type="InterPro" id="IPR036607">
    <property type="entry name" value="PRKCSH"/>
</dbReference>
<dbReference type="SUPFAM" id="SSF74650">
    <property type="entry name" value="Galactose mutarotase-like"/>
    <property type="match status" value="1"/>
</dbReference>
<dbReference type="GO" id="GO:0090599">
    <property type="term" value="F:alpha-glucosidase activity"/>
    <property type="evidence" value="ECO:0007669"/>
    <property type="project" value="TreeGrafter"/>
</dbReference>
<dbReference type="Pfam" id="PF13015">
    <property type="entry name" value="PRKCSH_1"/>
    <property type="match status" value="1"/>
</dbReference>
<name>G7DS37_MIXOS</name>
<comment type="caution">
    <text evidence="17">The sequence shown here is derived from an EMBL/GenBank/DDBJ whole genome shotgun (WGS) entry which is preliminary data.</text>
</comment>
<evidence type="ECO:0000256" key="14">
    <source>
        <dbReference type="SAM" id="SignalP"/>
    </source>
</evidence>
<keyword evidence="18" id="KW-1185">Reference proteome</keyword>
<dbReference type="CDD" id="cd14752">
    <property type="entry name" value="GH31_N"/>
    <property type="match status" value="1"/>
</dbReference>
<feature type="compositionally biased region" description="Polar residues" evidence="13">
    <location>
        <begin position="2076"/>
        <end position="2091"/>
    </location>
</feature>
<dbReference type="Pfam" id="PF00010">
    <property type="entry name" value="HLH"/>
    <property type="match status" value="1"/>
</dbReference>
<feature type="domain" description="MRH" evidence="16">
    <location>
        <begin position="1384"/>
        <end position="1487"/>
    </location>
</feature>
<dbReference type="OrthoDB" id="3237269at2759"/>
<dbReference type="CDD" id="cd06603">
    <property type="entry name" value="GH31_GANC_GANAB_alpha"/>
    <property type="match status" value="1"/>
</dbReference>
<evidence type="ECO:0000256" key="1">
    <source>
        <dbReference type="ARBA" id="ARBA00004240"/>
    </source>
</evidence>
<dbReference type="InterPro" id="IPR025887">
    <property type="entry name" value="Glyco_hydro_31_N_dom"/>
</dbReference>
<dbReference type="PROSITE" id="PS51914">
    <property type="entry name" value="MRH"/>
    <property type="match status" value="1"/>
</dbReference>
<dbReference type="InterPro" id="IPR011013">
    <property type="entry name" value="Gal_mutarotase_sf_dom"/>
</dbReference>
<feature type="compositionally biased region" description="Polar residues" evidence="13">
    <location>
        <begin position="1786"/>
        <end position="1796"/>
    </location>
</feature>
<dbReference type="eggNOG" id="KOG2483">
    <property type="taxonomic scope" value="Eukaryota"/>
</dbReference>
<dbReference type="SMART" id="SM00353">
    <property type="entry name" value="HLH"/>
    <property type="match status" value="1"/>
</dbReference>
<evidence type="ECO:0000256" key="13">
    <source>
        <dbReference type="SAM" id="MobiDB-lite"/>
    </source>
</evidence>
<feature type="region of interest" description="Disordered" evidence="13">
    <location>
        <begin position="1508"/>
        <end position="1541"/>
    </location>
</feature>
<dbReference type="Gene3D" id="2.60.40.1180">
    <property type="entry name" value="Golgi alpha-mannosidase II"/>
    <property type="match status" value="2"/>
</dbReference>
<feature type="compositionally biased region" description="Low complexity" evidence="13">
    <location>
        <begin position="1825"/>
        <end position="1837"/>
    </location>
</feature>
<dbReference type="EMBL" id="BABT02000004">
    <property type="protein sequence ID" value="GAA93397.1"/>
    <property type="molecule type" value="Genomic_DNA"/>
</dbReference>
<dbReference type="Pfam" id="PF21365">
    <property type="entry name" value="Glyco_hydro_31_3rd"/>
    <property type="match status" value="1"/>
</dbReference>
<dbReference type="InterPro" id="IPR002172">
    <property type="entry name" value="LDrepeatLR_classA_rpt"/>
</dbReference>
<protein>
    <recommendedName>
        <fullName evidence="4">Glucosidase 2 subunit beta</fullName>
    </recommendedName>
    <alternativeName>
        <fullName evidence="11">Glucosidase II subunit alpha</fullName>
    </alternativeName>
</protein>
<feature type="compositionally biased region" description="Polar residues" evidence="13">
    <location>
        <begin position="1847"/>
        <end position="1859"/>
    </location>
</feature>
<dbReference type="InterPro" id="IPR009011">
    <property type="entry name" value="Man6P_isomerase_rcpt-bd_dom_sf"/>
</dbReference>
<keyword evidence="10" id="KW-0326">Glycosidase</keyword>
<dbReference type="Pfam" id="PF17137">
    <property type="entry name" value="DUF5110"/>
    <property type="match status" value="1"/>
</dbReference>
<proteinExistence type="inferred from homology"/>
<feature type="signal peptide" evidence="14">
    <location>
        <begin position="1"/>
        <end position="22"/>
    </location>
</feature>
<dbReference type="Gene3D" id="4.10.280.10">
    <property type="entry name" value="Helix-loop-helix DNA-binding domain"/>
    <property type="match status" value="1"/>
</dbReference>
<feature type="region of interest" description="Disordered" evidence="13">
    <location>
        <begin position="205"/>
        <end position="226"/>
    </location>
</feature>
<keyword evidence="8" id="KW-1015">Disulfide bond</keyword>
<dbReference type="GO" id="GO:0017177">
    <property type="term" value="C:glucosidase II complex"/>
    <property type="evidence" value="ECO:0007669"/>
    <property type="project" value="TreeGrafter"/>
</dbReference>
<dbReference type="GO" id="GO:0030246">
    <property type="term" value="F:carbohydrate binding"/>
    <property type="evidence" value="ECO:0007669"/>
    <property type="project" value="InterPro"/>
</dbReference>
<dbReference type="Proteomes" id="UP000009131">
    <property type="component" value="Unassembled WGS sequence"/>
</dbReference>
<feature type="compositionally biased region" description="Polar residues" evidence="13">
    <location>
        <begin position="215"/>
        <end position="224"/>
    </location>
</feature>
<dbReference type="PANTHER" id="PTHR22762">
    <property type="entry name" value="ALPHA-GLUCOSIDASE"/>
    <property type="match status" value="1"/>
</dbReference>
<accession>G7DS37</accession>
<sequence length="2122" mass="234058">MLRARRRELWLVCLLLLTCVMAVKRGDFKTCAQSGFCSRLRALADRSDEHSGTWRSPYGISEPHFSDGVFRANVANALHKDIRFALEIRFHEDGNVRILMDQVDGLRQRYNEAARWALEHEPVVEQDSAKTTVRILQGSTEILYGPKKHSQVVIQHEPVLITFYRDGQPHVVLNERGLLQMEHFRLKSIKQEGQEDVKATFDEARESDSLKVQPADSSVVQSSDAPFDHFLPPNEDGMWEETFGGRQDTKPKGPEALSLDITFPGYEHVFGIPEHAGPLSLKTTRGGKDAYTDPYRHYNLDVFEYEYDSEMALYGAIPFMKAHRAGSTVAVFWLNAAETWIDITKQSTLKTVSGLWKKATSSSKDGGPTSTTTSTHWMSESGILDLFVFLGPTSDDVFSQYSALTGTTALPQLFAIAYHQCRWNYQTQEDVLEVSAKFDEHDIPMDVIWLDIEYAEDHKYFIWDKRYFSEPEKMQDELAARGRQLVAIVDPHIKRVDSLHVYKEAKQLDILYKTADNREYEGWCWTGSSSWVDFFNPKSWDWWHGLFKFDVFVGSRKNLFVWNDMNEPSVFNGPEITAPKDNIHFGGWEHRDVHNINGMIFQNVTAGALTRRESPARRPFVLSRSFYAGSQRYGAIWTGDNLGTWEHLASAIPMILSNSIAGMAWSGADVGGFFGNPSHELLVRWYQSGAWHPFFRAHAHIDTKRREPYLFDEPIRGYIRDMIRLRYTLLPAYYTAFFEASQTGKPIMRPQYVVFPDDTAGFAVDDQFYVGDTGLLVKPVGQEGVTEVEVYIADEQPYYNYFTHDLYFGSASGSAKIKVPAPLSTVPAFLRGGSILPRRDIVRRSAPLMWKDPVTLVVAADIAATSASGQLYLDDGDTFAYQRGEFIWRHFELAPSKPGSSNLRLSSGNAATERGLAKDLQETIGQYDPSGNRWAKNISDVPIEQIIVLGMASKPSCVRVAGQSNGLAFDWADGVAATAGRRRGGLGKTATKLIIHNAAVPVTSDWSIDIEVGSKECASGDTKPSRGSTSASPNCPTGQFQCRNEGHVPSCLLLSRFNDGICDPECCDGSDETDGKVNCPNVCKQAGAEYRKKLDEASRKFRVGAKVRSDWISAGDKERQRLNRELAKLQGDVADLTVRENQAKAALERAESTDKVEIERKKGSELYKKLESYKDTLAALKAERAQLSEKLKELGDLMATLKVGFNPNYQDMAVLAAVRGYKTYLQRYGFPDDGDEAQALQAAEDADPVDIIEAARQVSDDEIAELEDLDSLTLMETASDDTLSRAATPDPLGLLFQIEAYLPETFKESYHSFRESFVSALKILGVISDRVATTPADGLHVTKARAAFSDAQSALSDSQRKLDSIKDTLATDYGREWEFKKLDKECISKEFGEYTYELCFFGETKQKGSSGSVSLGKFASWNTTAEADSDLFYSRQIYDAGTVCWNGPARSTRVDLSCGTANALTSVAELEKCVYSFKVTTPAACYPGLAPRSLRGCQQLSPPCSNYTQGPSETASMDSMSSTSTSTPQQQQQQQQHGLQQSTINKRIGGSDQALRAAEPAYSQNNPDGDGRRSSVSEAVPAESPGRTSPEVLRGGGDEHSQHQNSLPPLRPYDPRSQLASPAANGYPVLSDQHSDFRRFGPAASSFDLSQHSQAFGHQPLASVRAQQVAQLQGMKRKTDQEGEMDVEQALGKRRSSAFLGENGRLSGLSLDSRRGSAASLYNVTDDMNSSNARRQSSVSSGELSVSGGPFSANSATSNFAFPTRPSQPASMPPLNEHLATYGFSPRSSASGLTAGQPSPQQQPQRRGDFDLPSEIYSGQRRDSASSLSRSVPLGSSTAPPVRFDPQSGQSYGLASSQPPYDGAFTATASTTPQQRAFGSTDSHRSSLGSTEPSSRRGSTTEGGNYVKETPYSRSPELRVSHKIAERKRRKEMKDLFEELKDSLPGEKKSKSSKWESLTAAIDYIGYLKEENDRLQQHNDQLVWQLGGSSGIAPYDARHSISNQAQTVSAPTTSATAPRGFIPPPMNGARYPAVGASAQAAPAPAPQASPVSYLSGAPPTDPTMRAAGQYMSSPWNPYGSQPPTDAQTHSMYPQMPRGRPGDFHSPHTAPVLPMAAKAEARD</sequence>
<feature type="coiled-coil region" evidence="12">
    <location>
        <begin position="1112"/>
        <end position="1197"/>
    </location>
</feature>
<evidence type="ECO:0000256" key="7">
    <source>
        <dbReference type="ARBA" id="ARBA00022824"/>
    </source>
</evidence>
<evidence type="ECO:0000256" key="10">
    <source>
        <dbReference type="ARBA" id="ARBA00023295"/>
    </source>
</evidence>
<feature type="compositionally biased region" description="Polar residues" evidence="13">
    <location>
        <begin position="1867"/>
        <end position="1903"/>
    </location>
</feature>
<dbReference type="InterPro" id="IPR048395">
    <property type="entry name" value="Glyco_hydro_31_C"/>
</dbReference>
<dbReference type="InParanoid" id="G7DS37"/>
<dbReference type="SUPFAM" id="SSF51445">
    <property type="entry name" value="(Trans)glycosidases"/>
    <property type="match status" value="1"/>
</dbReference>
<dbReference type="InterPro" id="IPR011598">
    <property type="entry name" value="bHLH_dom"/>
</dbReference>
<dbReference type="InterPro" id="IPR013780">
    <property type="entry name" value="Glyco_hydro_b"/>
</dbReference>
<organism evidence="17 18">
    <name type="scientific">Mixia osmundae (strain CBS 9802 / IAM 14324 / JCM 22182 / KY 12970)</name>
    <dbReference type="NCBI Taxonomy" id="764103"/>
    <lineage>
        <taxon>Eukaryota</taxon>
        <taxon>Fungi</taxon>
        <taxon>Dikarya</taxon>
        <taxon>Basidiomycota</taxon>
        <taxon>Pucciniomycotina</taxon>
        <taxon>Mixiomycetes</taxon>
        <taxon>Mixiales</taxon>
        <taxon>Mixiaceae</taxon>
        <taxon>Mixia</taxon>
    </lineage>
</organism>
<evidence type="ECO:0000256" key="3">
    <source>
        <dbReference type="ARBA" id="ARBA00007806"/>
    </source>
</evidence>
<dbReference type="InterPro" id="IPR030458">
    <property type="entry name" value="Glyco_hydro_31_AS"/>
</dbReference>
<feature type="region of interest" description="Disordered" evidence="13">
    <location>
        <begin position="1727"/>
        <end position="1920"/>
    </location>
</feature>
<feature type="domain" description="BHLH" evidence="15">
    <location>
        <begin position="1917"/>
        <end position="1968"/>
    </location>
</feature>
<dbReference type="SUPFAM" id="SSF50911">
    <property type="entry name" value="Mannose 6-phosphate receptor domain"/>
    <property type="match status" value="1"/>
</dbReference>
<evidence type="ECO:0000256" key="4">
    <source>
        <dbReference type="ARBA" id="ARBA00022387"/>
    </source>
</evidence>
<dbReference type="RefSeq" id="XP_014566133.1">
    <property type="nucleotide sequence ID" value="XM_014710647.1"/>
</dbReference>
<evidence type="ECO:0000256" key="2">
    <source>
        <dbReference type="ARBA" id="ARBA00004833"/>
    </source>
</evidence>
<feature type="region of interest" description="Disordered" evidence="13">
    <location>
        <begin position="1561"/>
        <end position="1634"/>
    </location>
</feature>
<feature type="chain" id="PRO_5009955471" description="Glucosidase 2 subunit beta" evidence="14">
    <location>
        <begin position="23"/>
        <end position="2122"/>
    </location>
</feature>
<dbReference type="InterPro" id="IPR000322">
    <property type="entry name" value="Glyco_hydro_31_TIM"/>
</dbReference>
<comment type="subcellular location">
    <subcellularLocation>
        <location evidence="1">Endoplasmic reticulum</location>
    </subcellularLocation>
</comment>
<comment type="similarity">
    <text evidence="3">Belongs to the glycosyl hydrolase 31 family.</text>
</comment>
<keyword evidence="5 14" id="KW-0732">Signal</keyword>
<dbReference type="GO" id="GO:0005975">
    <property type="term" value="P:carbohydrate metabolic process"/>
    <property type="evidence" value="ECO:0007669"/>
    <property type="project" value="InterPro"/>
</dbReference>
<dbReference type="PROSITE" id="PS50068">
    <property type="entry name" value="LDLRA_2"/>
    <property type="match status" value="1"/>
</dbReference>
<dbReference type="InterPro" id="IPR036638">
    <property type="entry name" value="HLH_DNA-bd_sf"/>
</dbReference>
<keyword evidence="12" id="KW-0175">Coiled coil</keyword>
<keyword evidence="7" id="KW-0256">Endoplasmic reticulum</keyword>
<evidence type="ECO:0000256" key="5">
    <source>
        <dbReference type="ARBA" id="ARBA00022729"/>
    </source>
</evidence>
<dbReference type="InterPro" id="IPR044865">
    <property type="entry name" value="MRH_dom"/>
</dbReference>